<dbReference type="Gene3D" id="1.10.10.10">
    <property type="entry name" value="Winged helix-like DNA-binding domain superfamily/Winged helix DNA-binding domain"/>
    <property type="match status" value="1"/>
</dbReference>
<keyword evidence="2" id="KW-0805">Transcription regulation</keyword>
<dbReference type="PROSITE" id="PS50931">
    <property type="entry name" value="HTH_LYSR"/>
    <property type="match status" value="1"/>
</dbReference>
<dbReference type="InterPro" id="IPR036388">
    <property type="entry name" value="WH-like_DNA-bd_sf"/>
</dbReference>
<dbReference type="InterPro" id="IPR000847">
    <property type="entry name" value="LysR_HTH_N"/>
</dbReference>
<dbReference type="InterPro" id="IPR036390">
    <property type="entry name" value="WH_DNA-bd_sf"/>
</dbReference>
<dbReference type="Pfam" id="PF03466">
    <property type="entry name" value="LysR_substrate"/>
    <property type="match status" value="1"/>
</dbReference>
<dbReference type="RefSeq" id="WP_051958973.1">
    <property type="nucleotide sequence ID" value="NZ_CP121464.1"/>
</dbReference>
<dbReference type="Pfam" id="PF00126">
    <property type="entry name" value="HTH_1"/>
    <property type="match status" value="1"/>
</dbReference>
<evidence type="ECO:0000256" key="1">
    <source>
        <dbReference type="ARBA" id="ARBA00009437"/>
    </source>
</evidence>
<dbReference type="InterPro" id="IPR058163">
    <property type="entry name" value="LysR-type_TF_proteobact-type"/>
</dbReference>
<evidence type="ECO:0000256" key="3">
    <source>
        <dbReference type="ARBA" id="ARBA00023125"/>
    </source>
</evidence>
<evidence type="ECO:0000256" key="2">
    <source>
        <dbReference type="ARBA" id="ARBA00023015"/>
    </source>
</evidence>
<evidence type="ECO:0000259" key="5">
    <source>
        <dbReference type="PROSITE" id="PS50931"/>
    </source>
</evidence>
<evidence type="ECO:0000313" key="7">
    <source>
        <dbReference type="Proteomes" id="UP001219584"/>
    </source>
</evidence>
<protein>
    <submittedName>
        <fullName evidence="6">LysR family transcriptional regulator</fullName>
    </submittedName>
</protein>
<dbReference type="InterPro" id="IPR005119">
    <property type="entry name" value="LysR_subst-bd"/>
</dbReference>
<dbReference type="EMBL" id="CP121464">
    <property type="protein sequence ID" value="WFR78595.1"/>
    <property type="molecule type" value="Genomic_DNA"/>
</dbReference>
<gene>
    <name evidence="6" type="ORF">P9875_23250</name>
</gene>
<accession>A0ABY8I1G3</accession>
<dbReference type="CDD" id="cd08422">
    <property type="entry name" value="PBP2_CrgA_like"/>
    <property type="match status" value="1"/>
</dbReference>
<feature type="domain" description="HTH lysR-type" evidence="5">
    <location>
        <begin position="1"/>
        <end position="59"/>
    </location>
</feature>
<keyword evidence="7" id="KW-1185">Reference proteome</keyword>
<comment type="similarity">
    <text evidence="1">Belongs to the LysR transcriptional regulatory family.</text>
</comment>
<dbReference type="PANTHER" id="PTHR30537:SF5">
    <property type="entry name" value="HTH-TYPE TRANSCRIPTIONAL ACTIVATOR TTDR-RELATED"/>
    <property type="match status" value="1"/>
</dbReference>
<name>A0ABY8I1G3_9BURK</name>
<dbReference type="Gene3D" id="3.40.190.290">
    <property type="match status" value="1"/>
</dbReference>
<dbReference type="Proteomes" id="UP001219584">
    <property type="component" value="Chromosome"/>
</dbReference>
<evidence type="ECO:0000313" key="6">
    <source>
        <dbReference type="EMBL" id="WFR78595.1"/>
    </source>
</evidence>
<sequence>MNDIRAITIFVRTATLGSLRRAAIDQGISPQAASQSVIQLEKSLGVRLFHRTTRKLSLTEEGQRLFDSVKPALAILSSSLDEARRSKEEVNGILRINAPRSLGLSVLWQFFELFQQHNPKVQLDIQLDDQFTDLVSGRADVGFRGGPPPSAGAIARRLMPIQLIVCASPDYIQRHGAPQTIDELSQHSCTGYRWANTGKVAQWQFQIGDEIVHRDIPAVICVNDTAMETQAVLSGLGIGQLGSFEAMPHIRSGRLVPLLMQHVSECGAIYIYYGHRAEQSLRVRTFIDFMIGKLADNRAFFLDRSELAASVPLLKARPHAQIGGAGRQR</sequence>
<evidence type="ECO:0000256" key="4">
    <source>
        <dbReference type="ARBA" id="ARBA00023163"/>
    </source>
</evidence>
<dbReference type="SUPFAM" id="SSF53850">
    <property type="entry name" value="Periplasmic binding protein-like II"/>
    <property type="match status" value="1"/>
</dbReference>
<dbReference type="SUPFAM" id="SSF46785">
    <property type="entry name" value="Winged helix' DNA-binding domain"/>
    <property type="match status" value="1"/>
</dbReference>
<dbReference type="PANTHER" id="PTHR30537">
    <property type="entry name" value="HTH-TYPE TRANSCRIPTIONAL REGULATOR"/>
    <property type="match status" value="1"/>
</dbReference>
<keyword evidence="4" id="KW-0804">Transcription</keyword>
<reference evidence="6 7" key="1">
    <citation type="submission" date="2023-04" db="EMBL/GenBank/DDBJ databases">
        <title>Nanopore sequencing of Janthinobacterium from water.</title>
        <authorList>
            <person name="Ciuchcinski K."/>
            <person name="Rokowska A."/>
            <person name="Dziewit L."/>
        </authorList>
    </citation>
    <scope>NUCLEOTIDE SEQUENCE [LARGE SCALE GENOMIC DNA]</scope>
    <source>
        <strain evidence="6 7">DEMB2</strain>
    </source>
</reference>
<proteinExistence type="inferred from homology"/>
<organism evidence="6 7">
    <name type="scientific">Janthinobacterium rivuli</name>
    <dbReference type="NCBI Taxonomy" id="2751478"/>
    <lineage>
        <taxon>Bacteria</taxon>
        <taxon>Pseudomonadati</taxon>
        <taxon>Pseudomonadota</taxon>
        <taxon>Betaproteobacteria</taxon>
        <taxon>Burkholderiales</taxon>
        <taxon>Oxalobacteraceae</taxon>
        <taxon>Janthinobacterium</taxon>
    </lineage>
</organism>
<keyword evidence="3" id="KW-0238">DNA-binding</keyword>